<dbReference type="EMBL" id="JAFIRA010000016">
    <property type="protein sequence ID" value="MCJ2542814.1"/>
    <property type="molecule type" value="Genomic_DNA"/>
</dbReference>
<dbReference type="SUPFAM" id="SSF55486">
    <property type="entry name" value="Metalloproteases ('zincins'), catalytic domain"/>
    <property type="match status" value="1"/>
</dbReference>
<organism evidence="3 4">
    <name type="scientific">Thermostichus vulcanus str. 'Rupite'</name>
    <dbReference type="NCBI Taxonomy" id="2813851"/>
    <lineage>
        <taxon>Bacteria</taxon>
        <taxon>Bacillati</taxon>
        <taxon>Cyanobacteriota</taxon>
        <taxon>Cyanophyceae</taxon>
        <taxon>Thermostichales</taxon>
        <taxon>Thermostichaceae</taxon>
        <taxon>Thermostichus</taxon>
    </lineage>
</organism>
<sequence>MSPFQRRTVRLSVIGWAMALILIVAGWGSLHPWVPHLFGVEALQAQAQTQALPEPVRLQLPPGLARYTYDRSAGDYLEEIDLRLPGGAYVQWAIYPIPVYIQADHPQWKTFVEQAVKEWSAYIPMKVVAKEEDAFYGLSIYRVPPIGGGVAGAARPEFFFASDGSLQQRVHIIIGEGQGLAEVTAVARHEIGHGLGLWGHSPNVRDLMYGGHHAAATGNRRVLRVPNITNRDLNTLKRVYEQPTLIGQVFPEAYRRLF</sequence>
<evidence type="ECO:0000313" key="4">
    <source>
        <dbReference type="Proteomes" id="UP000830835"/>
    </source>
</evidence>
<evidence type="ECO:0000313" key="3">
    <source>
        <dbReference type="EMBL" id="MCJ2542814.1"/>
    </source>
</evidence>
<protein>
    <recommendedName>
        <fullName evidence="2">Peptidase metallopeptidase domain-containing protein</fullName>
    </recommendedName>
</protein>
<name>A0ABT0CAK7_THEVL</name>
<keyword evidence="1" id="KW-1133">Transmembrane helix</keyword>
<dbReference type="Proteomes" id="UP000830835">
    <property type="component" value="Unassembled WGS sequence"/>
</dbReference>
<evidence type="ECO:0000259" key="2">
    <source>
        <dbReference type="SMART" id="SM00235"/>
    </source>
</evidence>
<gene>
    <name evidence="3" type="ORF">JX360_07820</name>
</gene>
<keyword evidence="1" id="KW-0472">Membrane</keyword>
<dbReference type="SMART" id="SM00235">
    <property type="entry name" value="ZnMc"/>
    <property type="match status" value="1"/>
</dbReference>
<reference evidence="3" key="1">
    <citation type="submission" date="2021-02" db="EMBL/GenBank/DDBJ databases">
        <title>The CRISPR/cas machinery reduction and long-range gene transfer in the hot spring cyanobacterium Synechococcus.</title>
        <authorList>
            <person name="Dvorak P."/>
            <person name="Jahodarova E."/>
            <person name="Hasler P."/>
            <person name="Poulickova A."/>
        </authorList>
    </citation>
    <scope>NUCLEOTIDE SEQUENCE</scope>
    <source>
        <strain evidence="3">Rupite</strain>
    </source>
</reference>
<feature type="domain" description="Peptidase metallopeptidase" evidence="2">
    <location>
        <begin position="88"/>
        <end position="242"/>
    </location>
</feature>
<proteinExistence type="predicted"/>
<dbReference type="CDD" id="cd04279">
    <property type="entry name" value="ZnMc_MMP_like_1"/>
    <property type="match status" value="1"/>
</dbReference>
<feature type="transmembrane region" description="Helical" evidence="1">
    <location>
        <begin position="12"/>
        <end position="30"/>
    </location>
</feature>
<evidence type="ECO:0000256" key="1">
    <source>
        <dbReference type="SAM" id="Phobius"/>
    </source>
</evidence>
<dbReference type="InterPro" id="IPR024079">
    <property type="entry name" value="MetalloPept_cat_dom_sf"/>
</dbReference>
<dbReference type="RefSeq" id="WP_244350092.1">
    <property type="nucleotide sequence ID" value="NZ_JAFIRA010000016.1"/>
</dbReference>
<keyword evidence="4" id="KW-1185">Reference proteome</keyword>
<dbReference type="InterPro" id="IPR006026">
    <property type="entry name" value="Peptidase_Metallo"/>
</dbReference>
<accession>A0ABT0CAK7</accession>
<keyword evidence="1" id="KW-0812">Transmembrane</keyword>
<dbReference type="Gene3D" id="3.40.390.10">
    <property type="entry name" value="Collagenase (Catalytic Domain)"/>
    <property type="match status" value="1"/>
</dbReference>
<comment type="caution">
    <text evidence="3">The sequence shown here is derived from an EMBL/GenBank/DDBJ whole genome shotgun (WGS) entry which is preliminary data.</text>
</comment>